<dbReference type="EMBL" id="GBRH01225040">
    <property type="protein sequence ID" value="JAD72855.1"/>
    <property type="molecule type" value="Transcribed_RNA"/>
</dbReference>
<name>A0A0A9CHJ0_ARUDO</name>
<dbReference type="AlphaFoldDB" id="A0A0A9CHJ0"/>
<sequence length="30" mass="3419">MALFSDTHLSDRISSLGQSFPIVKRKKQDI</sequence>
<accession>A0A0A9CHJ0</accession>
<proteinExistence type="predicted"/>
<reference evidence="1" key="1">
    <citation type="submission" date="2014-09" db="EMBL/GenBank/DDBJ databases">
        <authorList>
            <person name="Magalhaes I.L.F."/>
            <person name="Oliveira U."/>
            <person name="Santos F.R."/>
            <person name="Vidigal T.H.D.A."/>
            <person name="Brescovit A.D."/>
            <person name="Santos A.J."/>
        </authorList>
    </citation>
    <scope>NUCLEOTIDE SEQUENCE</scope>
    <source>
        <tissue evidence="1">Shoot tissue taken approximately 20 cm above the soil surface</tissue>
    </source>
</reference>
<reference evidence="1" key="2">
    <citation type="journal article" date="2015" name="Data Brief">
        <title>Shoot transcriptome of the giant reed, Arundo donax.</title>
        <authorList>
            <person name="Barrero R.A."/>
            <person name="Guerrero F.D."/>
            <person name="Moolhuijzen P."/>
            <person name="Goolsby J.A."/>
            <person name="Tidwell J."/>
            <person name="Bellgard S.E."/>
            <person name="Bellgard M.I."/>
        </authorList>
    </citation>
    <scope>NUCLEOTIDE SEQUENCE</scope>
    <source>
        <tissue evidence="1">Shoot tissue taken approximately 20 cm above the soil surface</tissue>
    </source>
</reference>
<evidence type="ECO:0000313" key="1">
    <source>
        <dbReference type="EMBL" id="JAD72855.1"/>
    </source>
</evidence>
<organism evidence="1">
    <name type="scientific">Arundo donax</name>
    <name type="common">Giant reed</name>
    <name type="synonym">Donax arundinaceus</name>
    <dbReference type="NCBI Taxonomy" id="35708"/>
    <lineage>
        <taxon>Eukaryota</taxon>
        <taxon>Viridiplantae</taxon>
        <taxon>Streptophyta</taxon>
        <taxon>Embryophyta</taxon>
        <taxon>Tracheophyta</taxon>
        <taxon>Spermatophyta</taxon>
        <taxon>Magnoliopsida</taxon>
        <taxon>Liliopsida</taxon>
        <taxon>Poales</taxon>
        <taxon>Poaceae</taxon>
        <taxon>PACMAD clade</taxon>
        <taxon>Arundinoideae</taxon>
        <taxon>Arundineae</taxon>
        <taxon>Arundo</taxon>
    </lineage>
</organism>
<protein>
    <submittedName>
        <fullName evidence="1">Uncharacterized protein</fullName>
    </submittedName>
</protein>